<evidence type="ECO:0000313" key="2">
    <source>
        <dbReference type="EMBL" id="QBD74609.1"/>
    </source>
</evidence>
<feature type="region of interest" description="Disordered" evidence="1">
    <location>
        <begin position="1"/>
        <end position="107"/>
    </location>
</feature>
<sequence>MKDGQKNYEKTREQDAQTPANRSFELRRAAEQASNDAVQQPLPSTSDTGGGISDGSVYDASSEATGGGVDTPLAVERSTENTIGKQKPLNQGSSATSGGGADNGSNL</sequence>
<dbReference type="Proteomes" id="UP000290365">
    <property type="component" value="Chromosome"/>
</dbReference>
<dbReference type="KEGG" id="kbs:EPA93_00815"/>
<reference evidence="2 3" key="1">
    <citation type="submission" date="2019-01" db="EMBL/GenBank/DDBJ databases">
        <title>Ktedonosporobacter rubrisoli SCAWS-G2.</title>
        <authorList>
            <person name="Huang Y."/>
            <person name="Yan B."/>
        </authorList>
    </citation>
    <scope>NUCLEOTIDE SEQUENCE [LARGE SCALE GENOMIC DNA]</scope>
    <source>
        <strain evidence="2 3">SCAWS-G2</strain>
    </source>
</reference>
<name>A0A4P6JHU5_KTERU</name>
<keyword evidence="3" id="KW-1185">Reference proteome</keyword>
<protein>
    <submittedName>
        <fullName evidence="2">Uncharacterized protein</fullName>
    </submittedName>
</protein>
<dbReference type="RefSeq" id="WP_129885208.1">
    <property type="nucleotide sequence ID" value="NZ_CP035758.1"/>
</dbReference>
<evidence type="ECO:0000256" key="1">
    <source>
        <dbReference type="SAM" id="MobiDB-lite"/>
    </source>
</evidence>
<proteinExistence type="predicted"/>
<accession>A0A4P6JHU5</accession>
<dbReference type="AlphaFoldDB" id="A0A4P6JHU5"/>
<feature type="compositionally biased region" description="Polar residues" evidence="1">
    <location>
        <begin position="80"/>
        <end position="96"/>
    </location>
</feature>
<evidence type="ECO:0000313" key="3">
    <source>
        <dbReference type="Proteomes" id="UP000290365"/>
    </source>
</evidence>
<feature type="compositionally biased region" description="Gly residues" evidence="1">
    <location>
        <begin position="97"/>
        <end position="107"/>
    </location>
</feature>
<feature type="compositionally biased region" description="Basic and acidic residues" evidence="1">
    <location>
        <begin position="1"/>
        <end position="15"/>
    </location>
</feature>
<organism evidence="2 3">
    <name type="scientific">Ktedonosporobacter rubrisoli</name>
    <dbReference type="NCBI Taxonomy" id="2509675"/>
    <lineage>
        <taxon>Bacteria</taxon>
        <taxon>Bacillati</taxon>
        <taxon>Chloroflexota</taxon>
        <taxon>Ktedonobacteria</taxon>
        <taxon>Ktedonobacterales</taxon>
        <taxon>Ktedonosporobacteraceae</taxon>
        <taxon>Ktedonosporobacter</taxon>
    </lineage>
</organism>
<dbReference type="EMBL" id="CP035758">
    <property type="protein sequence ID" value="QBD74609.1"/>
    <property type="molecule type" value="Genomic_DNA"/>
</dbReference>
<feature type="compositionally biased region" description="Polar residues" evidence="1">
    <location>
        <begin position="32"/>
        <end position="43"/>
    </location>
</feature>
<gene>
    <name evidence="2" type="ORF">EPA93_00815</name>
</gene>